<dbReference type="AlphaFoldDB" id="A0A4Z2HBE9"/>
<organism evidence="2 3">
    <name type="scientific">Liparis tanakae</name>
    <name type="common">Tanaka's snailfish</name>
    <dbReference type="NCBI Taxonomy" id="230148"/>
    <lineage>
        <taxon>Eukaryota</taxon>
        <taxon>Metazoa</taxon>
        <taxon>Chordata</taxon>
        <taxon>Craniata</taxon>
        <taxon>Vertebrata</taxon>
        <taxon>Euteleostomi</taxon>
        <taxon>Actinopterygii</taxon>
        <taxon>Neopterygii</taxon>
        <taxon>Teleostei</taxon>
        <taxon>Neoteleostei</taxon>
        <taxon>Acanthomorphata</taxon>
        <taxon>Eupercaria</taxon>
        <taxon>Perciformes</taxon>
        <taxon>Cottioidei</taxon>
        <taxon>Cottales</taxon>
        <taxon>Liparidae</taxon>
        <taxon>Liparis</taxon>
    </lineage>
</organism>
<feature type="compositionally biased region" description="Basic and acidic residues" evidence="1">
    <location>
        <begin position="1"/>
        <end position="12"/>
    </location>
</feature>
<feature type="region of interest" description="Disordered" evidence="1">
    <location>
        <begin position="56"/>
        <end position="103"/>
    </location>
</feature>
<protein>
    <submittedName>
        <fullName evidence="2">Uncharacterized protein</fullName>
    </submittedName>
</protein>
<dbReference type="Proteomes" id="UP000314294">
    <property type="component" value="Unassembled WGS sequence"/>
</dbReference>
<keyword evidence="3" id="KW-1185">Reference proteome</keyword>
<evidence type="ECO:0000313" key="3">
    <source>
        <dbReference type="Proteomes" id="UP000314294"/>
    </source>
</evidence>
<feature type="compositionally biased region" description="Basic and acidic residues" evidence="1">
    <location>
        <begin position="152"/>
        <end position="166"/>
    </location>
</feature>
<reference evidence="2 3" key="1">
    <citation type="submission" date="2019-03" db="EMBL/GenBank/DDBJ databases">
        <title>First draft genome of Liparis tanakae, snailfish: a comprehensive survey of snailfish specific genes.</title>
        <authorList>
            <person name="Kim W."/>
            <person name="Song I."/>
            <person name="Jeong J.-H."/>
            <person name="Kim D."/>
            <person name="Kim S."/>
            <person name="Ryu S."/>
            <person name="Song J.Y."/>
            <person name="Lee S.K."/>
        </authorList>
    </citation>
    <scope>NUCLEOTIDE SEQUENCE [LARGE SCALE GENOMIC DNA]</scope>
    <source>
        <tissue evidence="2">Muscle</tissue>
    </source>
</reference>
<dbReference type="OrthoDB" id="10017054at2759"/>
<evidence type="ECO:0000313" key="2">
    <source>
        <dbReference type="EMBL" id="TNN62595.1"/>
    </source>
</evidence>
<feature type="compositionally biased region" description="Basic and acidic residues" evidence="1">
    <location>
        <begin position="174"/>
        <end position="194"/>
    </location>
</feature>
<sequence length="200" mass="22964">MLSEAPEPKRGLAPESETSEPSLCLTWDRELTLCSDAPESRRPRCKGLWLLSEAPESSRALKPHSKHSAAHIPSAMASSLERPALQKQPELERSASRYTEQTKDGYGFPLSFLNESTQPDSTSSHSFKMTYNRTAAQHQRFHNALAPTSTAEESHSRGEISRERQEYFGIWKRNQREAEHKERLKHKREAEVRRDSRRRP</sequence>
<proteinExistence type="predicted"/>
<evidence type="ECO:0000256" key="1">
    <source>
        <dbReference type="SAM" id="MobiDB-lite"/>
    </source>
</evidence>
<feature type="region of interest" description="Disordered" evidence="1">
    <location>
        <begin position="145"/>
        <end position="200"/>
    </location>
</feature>
<feature type="compositionally biased region" description="Basic and acidic residues" evidence="1">
    <location>
        <begin position="89"/>
        <end position="103"/>
    </location>
</feature>
<gene>
    <name evidence="2" type="ORF">EYF80_027194</name>
</gene>
<name>A0A4Z2HBE9_9TELE</name>
<dbReference type="EMBL" id="SRLO01000290">
    <property type="protein sequence ID" value="TNN62595.1"/>
    <property type="molecule type" value="Genomic_DNA"/>
</dbReference>
<feature type="region of interest" description="Disordered" evidence="1">
    <location>
        <begin position="1"/>
        <end position="22"/>
    </location>
</feature>
<accession>A0A4Z2HBE9</accession>
<comment type="caution">
    <text evidence="2">The sequence shown here is derived from an EMBL/GenBank/DDBJ whole genome shotgun (WGS) entry which is preliminary data.</text>
</comment>